<dbReference type="AlphaFoldDB" id="A0A8S9IKD8"/>
<protein>
    <recommendedName>
        <fullName evidence="4">Secreted protein</fullName>
    </recommendedName>
</protein>
<gene>
    <name evidence="2" type="ORF">F2Q68_00025604</name>
</gene>
<keyword evidence="1" id="KW-0732">Signal</keyword>
<dbReference type="EMBL" id="QGKW02001911">
    <property type="protein sequence ID" value="KAF2569875.1"/>
    <property type="molecule type" value="Genomic_DNA"/>
</dbReference>
<evidence type="ECO:0008006" key="4">
    <source>
        <dbReference type="Google" id="ProtNLM"/>
    </source>
</evidence>
<evidence type="ECO:0000256" key="1">
    <source>
        <dbReference type="SAM" id="SignalP"/>
    </source>
</evidence>
<evidence type="ECO:0000313" key="3">
    <source>
        <dbReference type="Proteomes" id="UP000712281"/>
    </source>
</evidence>
<name>A0A8S9IKD8_BRACR</name>
<sequence>MGGLVGVLAGLIVVLGRRVSGCLERPAAAALARRTPGGLRGMAGRSQRSWASGMNRSLSTFELLDCVDGCFVITRPRVAVLYGGASFVESPLRPPLTSLCVYV</sequence>
<dbReference type="Proteomes" id="UP000712281">
    <property type="component" value="Unassembled WGS sequence"/>
</dbReference>
<proteinExistence type="predicted"/>
<feature type="signal peptide" evidence="1">
    <location>
        <begin position="1"/>
        <end position="16"/>
    </location>
</feature>
<organism evidence="2 3">
    <name type="scientific">Brassica cretica</name>
    <name type="common">Mustard</name>
    <dbReference type="NCBI Taxonomy" id="69181"/>
    <lineage>
        <taxon>Eukaryota</taxon>
        <taxon>Viridiplantae</taxon>
        <taxon>Streptophyta</taxon>
        <taxon>Embryophyta</taxon>
        <taxon>Tracheophyta</taxon>
        <taxon>Spermatophyta</taxon>
        <taxon>Magnoliopsida</taxon>
        <taxon>eudicotyledons</taxon>
        <taxon>Gunneridae</taxon>
        <taxon>Pentapetalae</taxon>
        <taxon>rosids</taxon>
        <taxon>malvids</taxon>
        <taxon>Brassicales</taxon>
        <taxon>Brassicaceae</taxon>
        <taxon>Brassiceae</taxon>
        <taxon>Brassica</taxon>
    </lineage>
</organism>
<evidence type="ECO:0000313" key="2">
    <source>
        <dbReference type="EMBL" id="KAF2569875.1"/>
    </source>
</evidence>
<feature type="chain" id="PRO_5035897604" description="Secreted protein" evidence="1">
    <location>
        <begin position="17"/>
        <end position="103"/>
    </location>
</feature>
<accession>A0A8S9IKD8</accession>
<comment type="caution">
    <text evidence="2">The sequence shown here is derived from an EMBL/GenBank/DDBJ whole genome shotgun (WGS) entry which is preliminary data.</text>
</comment>
<reference evidence="2" key="1">
    <citation type="submission" date="2019-12" db="EMBL/GenBank/DDBJ databases">
        <title>Genome sequencing and annotation of Brassica cretica.</title>
        <authorList>
            <person name="Studholme D.J."/>
            <person name="Sarris P.F."/>
        </authorList>
    </citation>
    <scope>NUCLEOTIDE SEQUENCE</scope>
    <source>
        <strain evidence="2">PFS-001/15</strain>
        <tissue evidence="2">Leaf</tissue>
    </source>
</reference>